<accession>A0AAV5SA71</accession>
<name>A0AAV5SA71_MAUHU</name>
<comment type="subcellular location">
    <subcellularLocation>
        <location evidence="1">Nucleus</location>
    </subcellularLocation>
</comment>
<sequence length="958" mass="109280">MLDEQAILSCIEQTMVADAKVIKDAEMKLFEFQKESGFTALILKAVANEAIPLNIRMSSAIYFKNKVQRSWVNYETNSTHVEADDITPDEQQLIRENLIQIIVENVDNNHIRPHLTEALSTILMRYKTWDLTSVVKDLLESGKQEYTYSGLLILFEICKVHRYDMCDNRVMIDTLIANIFPIIENMLSGLVNETDYKSSEFLYLILKFFKYACLNNYPQYFNDPSKLDSWIQLHLFICSKPLPKEVMELDPADRSLDKRVKVQKWGYGNLNRFVHRFSKTTKHVSEQFVANSFTNIIPKILQEYFSVMGSWSQKSLWLSDASLYHLIQFLEKCMTTDELYPLIEPHVDAIIKNLIFRCLCANEEVAELFEVDPEDYTRRYFDMNKEGSTADVASTDFIFLVGHKRSEQLATVIPFVSEVFNQFVQNPNNISVAYEQEGAMRTISSLFSFFETQKDTGLEGIFTHYIVNLLSQTTYPFLVARALETVANYQAEFTDMDTLSKIYELTYNHLLNTDILPIQIEAADALKTLIIANPSIHSHITPQVPGIMEKLLKLSKEFEIDMISEVMESFVERFADVLTPFAKDLARNLAEQYLKLGQSMIEGGNEGYSTGDQDQEMQASSLLQTMTTMVMSMNKVSLAAEYLPVCKFIVHNAQIILLTEAVDLMDALALSSRTMTGQLSPEVWEMFGDVLDSFQMYAMDYFESYGVFFETVVLYGFPQNQTYVPVFMQILEAKLLSEIDYDIENVLNLLTMYSLSMHDIPLLAQSLKAADNDDVGVEGKQIVKLFLADLLSKPIETLQVCEAEGQSLKIMTKWFDSKFSSVFAVKLQIMAILCLLGQNELPGTFVGFLPQLSTKLVSLMEQLPKALRNRDAVSKGEDITGVLGSGDDDEEDDDYFDDVDDDFKETSLDNLNAFEEVHTFLNTLQSQNPAKYQQFAAALDDEKKHALQIILEFVAQSK</sequence>
<dbReference type="AlphaFoldDB" id="A0AAV5SA71"/>
<dbReference type="PANTHER" id="PTHR10997">
    <property type="entry name" value="IMPORTIN-7, 8, 11"/>
    <property type="match status" value="1"/>
</dbReference>
<dbReference type="GO" id="GO:0005829">
    <property type="term" value="C:cytosol"/>
    <property type="evidence" value="ECO:0007669"/>
    <property type="project" value="TreeGrafter"/>
</dbReference>
<dbReference type="SMART" id="SM00913">
    <property type="entry name" value="IBN_N"/>
    <property type="match status" value="1"/>
</dbReference>
<dbReference type="SUPFAM" id="SSF48371">
    <property type="entry name" value="ARM repeat"/>
    <property type="match status" value="1"/>
</dbReference>
<dbReference type="GO" id="GO:0006606">
    <property type="term" value="P:protein import into nucleus"/>
    <property type="evidence" value="ECO:0007669"/>
    <property type="project" value="TreeGrafter"/>
</dbReference>
<dbReference type="Pfam" id="PF03810">
    <property type="entry name" value="IBN_N"/>
    <property type="match status" value="1"/>
</dbReference>
<dbReference type="PANTHER" id="PTHR10997:SF28">
    <property type="entry name" value="IMPORTIN BETA SMX1"/>
    <property type="match status" value="1"/>
</dbReference>
<dbReference type="InterPro" id="IPR011989">
    <property type="entry name" value="ARM-like"/>
</dbReference>
<evidence type="ECO:0000256" key="1">
    <source>
        <dbReference type="ARBA" id="ARBA00004123"/>
    </source>
</evidence>
<dbReference type="Proteomes" id="UP001377567">
    <property type="component" value="Unassembled WGS sequence"/>
</dbReference>
<keyword evidence="2" id="KW-0813">Transport</keyword>
<dbReference type="Gene3D" id="1.25.10.10">
    <property type="entry name" value="Leucine-rich Repeat Variant"/>
    <property type="match status" value="1"/>
</dbReference>
<reference evidence="5 6" key="1">
    <citation type="journal article" date="2023" name="Elife">
        <title>Identification of key yeast species and microbe-microbe interactions impacting larval growth of Drosophila in the wild.</title>
        <authorList>
            <person name="Mure A."/>
            <person name="Sugiura Y."/>
            <person name="Maeda R."/>
            <person name="Honda K."/>
            <person name="Sakurai N."/>
            <person name="Takahashi Y."/>
            <person name="Watada M."/>
            <person name="Katoh T."/>
            <person name="Gotoh A."/>
            <person name="Gotoh Y."/>
            <person name="Taniguchi I."/>
            <person name="Nakamura K."/>
            <person name="Hayashi T."/>
            <person name="Katayama T."/>
            <person name="Uemura T."/>
            <person name="Hattori Y."/>
        </authorList>
    </citation>
    <scope>NUCLEOTIDE SEQUENCE [LARGE SCALE GENOMIC DNA]</scope>
    <source>
        <strain evidence="5 6">KH-74</strain>
    </source>
</reference>
<dbReference type="GO" id="GO:0031267">
    <property type="term" value="F:small GTPase binding"/>
    <property type="evidence" value="ECO:0007669"/>
    <property type="project" value="InterPro"/>
</dbReference>
<organism evidence="5 6">
    <name type="scientific">Maudiozyma humilis</name>
    <name type="common">Sour dough yeast</name>
    <name type="synonym">Kazachstania humilis</name>
    <dbReference type="NCBI Taxonomy" id="51915"/>
    <lineage>
        <taxon>Eukaryota</taxon>
        <taxon>Fungi</taxon>
        <taxon>Dikarya</taxon>
        <taxon>Ascomycota</taxon>
        <taxon>Saccharomycotina</taxon>
        <taxon>Saccharomycetes</taxon>
        <taxon>Saccharomycetales</taxon>
        <taxon>Saccharomycetaceae</taxon>
        <taxon>Maudiozyma</taxon>
    </lineage>
</organism>
<evidence type="ECO:0000313" key="5">
    <source>
        <dbReference type="EMBL" id="GMM58744.1"/>
    </source>
</evidence>
<evidence type="ECO:0000256" key="3">
    <source>
        <dbReference type="ARBA" id="ARBA00023242"/>
    </source>
</evidence>
<dbReference type="InterPro" id="IPR001494">
    <property type="entry name" value="Importin-beta_N"/>
</dbReference>
<keyword evidence="6" id="KW-1185">Reference proteome</keyword>
<dbReference type="GO" id="GO:0005635">
    <property type="term" value="C:nuclear envelope"/>
    <property type="evidence" value="ECO:0007669"/>
    <property type="project" value="TreeGrafter"/>
</dbReference>
<dbReference type="InterPro" id="IPR016024">
    <property type="entry name" value="ARM-type_fold"/>
</dbReference>
<dbReference type="EMBL" id="BTGD01000025">
    <property type="protein sequence ID" value="GMM58744.1"/>
    <property type="molecule type" value="Genomic_DNA"/>
</dbReference>
<evidence type="ECO:0000256" key="2">
    <source>
        <dbReference type="ARBA" id="ARBA00022448"/>
    </source>
</evidence>
<comment type="caution">
    <text evidence="5">The sequence shown here is derived from an EMBL/GenBank/DDBJ whole genome shotgun (WGS) entry which is preliminary data.</text>
</comment>
<keyword evidence="3" id="KW-0539">Nucleus</keyword>
<evidence type="ECO:0000259" key="4">
    <source>
        <dbReference type="PROSITE" id="PS50166"/>
    </source>
</evidence>
<feature type="domain" description="Importin N-terminal" evidence="4">
    <location>
        <begin position="25"/>
        <end position="104"/>
    </location>
</feature>
<proteinExistence type="predicted"/>
<dbReference type="PROSITE" id="PS50166">
    <property type="entry name" value="IMPORTIN_B_NT"/>
    <property type="match status" value="1"/>
</dbReference>
<protein>
    <submittedName>
        <fullName evidence="5">Sxm1 protein</fullName>
    </submittedName>
</protein>
<evidence type="ECO:0000313" key="6">
    <source>
        <dbReference type="Proteomes" id="UP001377567"/>
    </source>
</evidence>
<gene>
    <name evidence="5" type="ORF">DAKH74_053610</name>
</gene>